<dbReference type="EMBL" id="JBHUHO010000030">
    <property type="protein sequence ID" value="MFD2116447.1"/>
    <property type="molecule type" value="Genomic_DNA"/>
</dbReference>
<evidence type="ECO:0000313" key="1">
    <source>
        <dbReference type="EMBL" id="MFD2116447.1"/>
    </source>
</evidence>
<dbReference type="Pfam" id="PF13797">
    <property type="entry name" value="Post_transc_reg"/>
    <property type="match status" value="1"/>
</dbReference>
<gene>
    <name evidence="1" type="ORF">ACFSJH_12010</name>
</gene>
<sequence>MMASFSKTACTIMFMLGLYHSMSVNFRKKQDYEGKKANKFTGIVVKRFEMHVTAGGKDGEAMLDSELTEMIEELCDSKAEEFKLIGYEHVTAEEIWSCVSAKYKKAGRPALHQMVNDILSLKVTQFMNYLTMSAYKGEFSFGDQKW</sequence>
<evidence type="ECO:0000313" key="2">
    <source>
        <dbReference type="Proteomes" id="UP001597362"/>
    </source>
</evidence>
<proteinExistence type="predicted"/>
<dbReference type="InterPro" id="IPR025716">
    <property type="entry name" value="Post-transcriptional_regulator"/>
</dbReference>
<organism evidence="1 2">
    <name type="scientific">Paenibacillus yanchengensis</name>
    <dbReference type="NCBI Taxonomy" id="2035833"/>
    <lineage>
        <taxon>Bacteria</taxon>
        <taxon>Bacillati</taxon>
        <taxon>Bacillota</taxon>
        <taxon>Bacilli</taxon>
        <taxon>Bacillales</taxon>
        <taxon>Paenibacillaceae</taxon>
        <taxon>Paenibacillus</taxon>
    </lineage>
</organism>
<dbReference type="RefSeq" id="WP_377772618.1">
    <property type="nucleotide sequence ID" value="NZ_JBHUHO010000030.1"/>
</dbReference>
<keyword evidence="2" id="KW-1185">Reference proteome</keyword>
<protein>
    <submittedName>
        <fullName evidence="1">Post-transcriptional regulator</fullName>
    </submittedName>
</protein>
<comment type="caution">
    <text evidence="1">The sequence shown here is derived from an EMBL/GenBank/DDBJ whole genome shotgun (WGS) entry which is preliminary data.</text>
</comment>
<dbReference type="Proteomes" id="UP001597362">
    <property type="component" value="Unassembled WGS sequence"/>
</dbReference>
<reference evidence="2" key="1">
    <citation type="journal article" date="2019" name="Int. J. Syst. Evol. Microbiol.">
        <title>The Global Catalogue of Microorganisms (GCM) 10K type strain sequencing project: providing services to taxonomists for standard genome sequencing and annotation.</title>
        <authorList>
            <consortium name="The Broad Institute Genomics Platform"/>
            <consortium name="The Broad Institute Genome Sequencing Center for Infectious Disease"/>
            <person name="Wu L."/>
            <person name="Ma J."/>
        </authorList>
    </citation>
    <scope>NUCLEOTIDE SEQUENCE [LARGE SCALE GENOMIC DNA]</scope>
    <source>
        <strain evidence="2">GH52</strain>
    </source>
</reference>
<name>A0ABW4YLP1_9BACL</name>
<accession>A0ABW4YLP1</accession>